<accession>A0A841J9V7</accession>
<dbReference type="SUPFAM" id="SSF55298">
    <property type="entry name" value="YjgF-like"/>
    <property type="match status" value="3"/>
</dbReference>
<keyword evidence="2" id="KW-1185">Reference proteome</keyword>
<dbReference type="CDD" id="cd00448">
    <property type="entry name" value="YjgF_YER057c_UK114_family"/>
    <property type="match status" value="2"/>
</dbReference>
<reference evidence="1 2" key="1">
    <citation type="submission" date="2020-08" db="EMBL/GenBank/DDBJ databases">
        <title>Genomic Encyclopedia of Type Strains, Phase IV (KMG-IV): sequencing the most valuable type-strain genomes for metagenomic binning, comparative biology and taxonomic classification.</title>
        <authorList>
            <person name="Goeker M."/>
        </authorList>
    </citation>
    <scope>NUCLEOTIDE SEQUENCE [LARGE SCALE GENOMIC DNA]</scope>
    <source>
        <strain evidence="1 2">DSM 102255</strain>
    </source>
</reference>
<dbReference type="Pfam" id="PF01042">
    <property type="entry name" value="Ribonuc_L-PSP"/>
    <property type="match status" value="1"/>
</dbReference>
<sequence length="391" mass="42042">MNDTTIGTRRLHISVSPMVKKALAGFKISRAVRAGDWLLTNGQMDMGDGGKVLNPDDLMAQTVTCMRSVYEVFAKADCSLAELAQLQIFYLAGSVDDEAAYRQRILDEFPECSDVLMIMTPVPSFATVGSEVEIDAIGVKGTRAVANDAAGVVKAVRRGDWVFASDRVTAGVGGLVAGLQSTLSELGCGLPDICRLYVYYPEDLSREECVRTERELAHVFADAPPAFHATLLPADAMRTSSVELEVIAHRNGEQQKRGYGRIEPGTIGLDWPFARALCCAEVIFASGQFPLDEAGAIAHRGKIADQARTVMARLEDALHEAGASMADLAKIKTYYVGAWDKDNWFDNLRARMERLSDPGPASSGIEGLPPVREGALLSVDGIAVLDGTTGA</sequence>
<dbReference type="EMBL" id="JACIJP010000006">
    <property type="protein sequence ID" value="MBB6125285.1"/>
    <property type="molecule type" value="Genomic_DNA"/>
</dbReference>
<dbReference type="PANTHER" id="PTHR43857:SF1">
    <property type="entry name" value="YJGH FAMILY PROTEIN"/>
    <property type="match status" value="1"/>
</dbReference>
<dbReference type="Proteomes" id="UP000552700">
    <property type="component" value="Unassembled WGS sequence"/>
</dbReference>
<evidence type="ECO:0000313" key="2">
    <source>
        <dbReference type="Proteomes" id="UP000552700"/>
    </source>
</evidence>
<dbReference type="AlphaFoldDB" id="A0A841J9V7"/>
<evidence type="ECO:0000313" key="1">
    <source>
        <dbReference type="EMBL" id="MBB6125285.1"/>
    </source>
</evidence>
<gene>
    <name evidence="1" type="ORF">FHS92_003046</name>
</gene>
<dbReference type="PANTHER" id="PTHR43857">
    <property type="entry name" value="BLR7761 PROTEIN"/>
    <property type="match status" value="1"/>
</dbReference>
<dbReference type="RefSeq" id="WP_184081588.1">
    <property type="nucleotide sequence ID" value="NZ_JACIJP010000006.1"/>
</dbReference>
<name>A0A841J9V7_9SPHN</name>
<proteinExistence type="predicted"/>
<dbReference type="InterPro" id="IPR006175">
    <property type="entry name" value="YjgF/YER057c/UK114"/>
</dbReference>
<dbReference type="InterPro" id="IPR035959">
    <property type="entry name" value="RutC-like_sf"/>
</dbReference>
<dbReference type="Gene3D" id="3.30.1330.40">
    <property type="entry name" value="RutC-like"/>
    <property type="match status" value="3"/>
</dbReference>
<organism evidence="1 2">
    <name type="scientific">Sphingobium subterraneum</name>
    <dbReference type="NCBI Taxonomy" id="627688"/>
    <lineage>
        <taxon>Bacteria</taxon>
        <taxon>Pseudomonadati</taxon>
        <taxon>Pseudomonadota</taxon>
        <taxon>Alphaproteobacteria</taxon>
        <taxon>Sphingomonadales</taxon>
        <taxon>Sphingomonadaceae</taxon>
        <taxon>Sphingobium</taxon>
    </lineage>
</organism>
<comment type="caution">
    <text evidence="1">The sequence shown here is derived from an EMBL/GenBank/DDBJ whole genome shotgun (WGS) entry which is preliminary data.</text>
</comment>
<protein>
    <submittedName>
        <fullName evidence="1">Enamine deaminase RidA (YjgF/YER057c/UK114 family)</fullName>
    </submittedName>
</protein>